<reference evidence="2 3" key="1">
    <citation type="submission" date="2022-05" db="EMBL/GenBank/DDBJ databases">
        <title>Genome Resource of Streptomyces lavenduligriseus GA1-1, a Strain with Broad-Spectrum Antifungal Activity against Phytopathogenic Fungi.</title>
        <authorList>
            <person name="Qi D."/>
        </authorList>
    </citation>
    <scope>NUCLEOTIDE SEQUENCE [LARGE SCALE GENOMIC DNA]</scope>
    <source>
        <strain evidence="2 3">GA1-1</strain>
    </source>
</reference>
<proteinExistence type="predicted"/>
<comment type="caution">
    <text evidence="2">The sequence shown here is derived from an EMBL/GenBank/DDBJ whole genome shotgun (WGS) entry which is preliminary data.</text>
</comment>
<name>A0ABT0NMD8_9ACTN</name>
<dbReference type="RefSeq" id="WP_249457147.1">
    <property type="nucleotide sequence ID" value="NZ_JAMCCK010000006.1"/>
</dbReference>
<accession>A0ABT0NMD8</accession>
<evidence type="ECO:0000313" key="3">
    <source>
        <dbReference type="Proteomes" id="UP001202052"/>
    </source>
</evidence>
<dbReference type="GO" id="GO:0016874">
    <property type="term" value="F:ligase activity"/>
    <property type="evidence" value="ECO:0007669"/>
    <property type="project" value="UniProtKB-KW"/>
</dbReference>
<dbReference type="Gene3D" id="3.40.50.12780">
    <property type="entry name" value="N-terminal domain of ligase-like"/>
    <property type="match status" value="1"/>
</dbReference>
<feature type="domain" description="AMP-dependent synthetase/ligase" evidence="1">
    <location>
        <begin position="32"/>
        <end position="388"/>
    </location>
</feature>
<dbReference type="PANTHER" id="PTHR43201:SF32">
    <property type="entry name" value="2-SUCCINYLBENZOATE--COA LIGASE, CHLOROPLASTIC_PEROXISOMAL"/>
    <property type="match status" value="1"/>
</dbReference>
<evidence type="ECO:0000259" key="1">
    <source>
        <dbReference type="Pfam" id="PF00501"/>
    </source>
</evidence>
<organism evidence="2 3">
    <name type="scientific">Streptomyces lavenduligriseus</name>
    <dbReference type="NCBI Taxonomy" id="67315"/>
    <lineage>
        <taxon>Bacteria</taxon>
        <taxon>Bacillati</taxon>
        <taxon>Actinomycetota</taxon>
        <taxon>Actinomycetes</taxon>
        <taxon>Kitasatosporales</taxon>
        <taxon>Streptomycetaceae</taxon>
        <taxon>Streptomyces</taxon>
    </lineage>
</organism>
<gene>
    <name evidence="2" type="ORF">M4438_03610</name>
</gene>
<keyword evidence="2" id="KW-0436">Ligase</keyword>
<evidence type="ECO:0000313" key="2">
    <source>
        <dbReference type="EMBL" id="MCL3992625.1"/>
    </source>
</evidence>
<dbReference type="PANTHER" id="PTHR43201">
    <property type="entry name" value="ACYL-COA SYNTHETASE"/>
    <property type="match status" value="1"/>
</dbReference>
<dbReference type="SUPFAM" id="SSF56801">
    <property type="entry name" value="Acetyl-CoA synthetase-like"/>
    <property type="match status" value="1"/>
</dbReference>
<keyword evidence="3" id="KW-1185">Reference proteome</keyword>
<dbReference type="InterPro" id="IPR020845">
    <property type="entry name" value="AMP-binding_CS"/>
</dbReference>
<dbReference type="Gene3D" id="3.30.300.30">
    <property type="match status" value="1"/>
</dbReference>
<sequence>MTLGPAAGSAPDLWSVAHRARAADMAQLVAVAAADHGDRVFIQPAERGIAPVTFRRLEAFAAGLDAYLEGLGVPRGATVTTLFHNSTLAALLFLGTLAGRRVLVPLNPKLGAGEIGGILARTAPAILIHEAAAASRVPDGVHPAHIVPVADQGAFMESILALGGDGRLSSRMDLADADPGRDAEIVFTSGSSGPPKGVVLPHRSLLSDSFALGGWFGIGPEDTFLTACPLFHNSGQVFTTLTPLWSGGRTTAVRSEVAMLRFWPTVAKFAPTWTLVVNAYMALLAERPQDAVPTGLKGLLSGGSRLDGELIARFESAFSVPVHQVYGLTETTSVATVEAPNDPGRVLGSAGRTLPICRIRIVAEDGTDQPVGENGEVWIRGENLLTRYHEDPDLTARQIRDGWLRTGDIGHLDSSGNLFIVERLDSMLFVGGENVYPSEVENLVPELEGIEEAVLSHVPDPVMGSELVLVYGLAEGALPRTQDWLRVLRAKLSTFKVPKRLVPVTDLGIAGLPRAANGKILRRRVEELLAEHVRPSEEDEG</sequence>
<dbReference type="InterPro" id="IPR042099">
    <property type="entry name" value="ANL_N_sf"/>
</dbReference>
<dbReference type="Proteomes" id="UP001202052">
    <property type="component" value="Unassembled WGS sequence"/>
</dbReference>
<dbReference type="InterPro" id="IPR045851">
    <property type="entry name" value="AMP-bd_C_sf"/>
</dbReference>
<dbReference type="InterPro" id="IPR000873">
    <property type="entry name" value="AMP-dep_synth/lig_dom"/>
</dbReference>
<dbReference type="CDD" id="cd04433">
    <property type="entry name" value="AFD_class_I"/>
    <property type="match status" value="1"/>
</dbReference>
<protein>
    <submittedName>
        <fullName evidence="2">Acyl--CoA ligase</fullName>
    </submittedName>
</protein>
<dbReference type="Pfam" id="PF00501">
    <property type="entry name" value="AMP-binding"/>
    <property type="match status" value="1"/>
</dbReference>
<dbReference type="PROSITE" id="PS00455">
    <property type="entry name" value="AMP_BINDING"/>
    <property type="match status" value="1"/>
</dbReference>
<dbReference type="EMBL" id="JAMCCK010000006">
    <property type="protein sequence ID" value="MCL3992625.1"/>
    <property type="molecule type" value="Genomic_DNA"/>
</dbReference>